<sequence>MTHHRCSMLELFSDSRFSIVLSSPALIFAVVLASLSLSLVAVHSSPSVDPDLPKPPFNRFNCPTLLGCSRLRNCFHPGQGSIPIRPIDHELRNSGHQIDNLIWMENGTRGLTMKKIITKNLIARSKAKGLHGEFQGNRSRRRFATVTKQEESWL</sequence>
<comment type="caution">
    <text evidence="1">The sequence shown here is derived from an EMBL/GenBank/DDBJ whole genome shotgun (WGS) entry which is preliminary data.</text>
</comment>
<name>A0A5N6L505_9ROSI</name>
<dbReference type="AlphaFoldDB" id="A0A5N6L505"/>
<accession>A0A5N6L505</accession>
<proteinExistence type="predicted"/>
<keyword evidence="2" id="KW-1185">Reference proteome</keyword>
<evidence type="ECO:0000313" key="2">
    <source>
        <dbReference type="Proteomes" id="UP000327013"/>
    </source>
</evidence>
<evidence type="ECO:0000313" key="1">
    <source>
        <dbReference type="EMBL" id="KAB8784167.1"/>
    </source>
</evidence>
<gene>
    <name evidence="1" type="ORF">FH972_026695</name>
</gene>
<organism evidence="1 2">
    <name type="scientific">Carpinus fangiana</name>
    <dbReference type="NCBI Taxonomy" id="176857"/>
    <lineage>
        <taxon>Eukaryota</taxon>
        <taxon>Viridiplantae</taxon>
        <taxon>Streptophyta</taxon>
        <taxon>Embryophyta</taxon>
        <taxon>Tracheophyta</taxon>
        <taxon>Spermatophyta</taxon>
        <taxon>Magnoliopsida</taxon>
        <taxon>eudicotyledons</taxon>
        <taxon>Gunneridae</taxon>
        <taxon>Pentapetalae</taxon>
        <taxon>rosids</taxon>
        <taxon>fabids</taxon>
        <taxon>Fagales</taxon>
        <taxon>Betulaceae</taxon>
        <taxon>Carpinus</taxon>
    </lineage>
</organism>
<protein>
    <submittedName>
        <fullName evidence="1">Uncharacterized protein</fullName>
    </submittedName>
</protein>
<dbReference type="EMBL" id="VIBQ01000104">
    <property type="protein sequence ID" value="KAB8784167.1"/>
    <property type="molecule type" value="Genomic_DNA"/>
</dbReference>
<reference evidence="1 2" key="1">
    <citation type="submission" date="2019-06" db="EMBL/GenBank/DDBJ databases">
        <title>A chromosomal-level reference genome of Carpinus fangiana (Coryloideae, Betulaceae).</title>
        <authorList>
            <person name="Yang X."/>
            <person name="Wang Z."/>
            <person name="Zhang L."/>
            <person name="Hao G."/>
            <person name="Liu J."/>
            <person name="Yang Y."/>
        </authorList>
    </citation>
    <scope>NUCLEOTIDE SEQUENCE [LARGE SCALE GENOMIC DNA]</scope>
    <source>
        <strain evidence="1">Cfa_2016G</strain>
        <tissue evidence="1">Leaf</tissue>
    </source>
</reference>
<dbReference type="Proteomes" id="UP000327013">
    <property type="component" value="Unassembled WGS sequence"/>
</dbReference>